<sequence length="381" mass="41074">MKSTTFRSAVGAVLTAALSAVVLPVSAASAAENAENPAAATTVDATTARSFGRLADAVLTQRTAALLDDGRSARRAAPLAERDVRLSAGQTRTEETALSSLRARKARLAALGEAYTSADTRVAVDRIRVAAGHATVQATETTTLTYKKVRGDEPPTTGFQAHHRLSFTATADGKWQLTGLTSTDDGPLAVNEPGTAPVAARTTDLPEATRAAISVPSRPQTKPAGSYDYAAMASYAEKYWQNYNPAYRKFNDAGGDCTNFVSQALKAGGWAHSSGDYDDYRSWWYDTSYQSASWVGANEWSWFTLDAKRATNLANVYYMGVGDVMQMDFDKDGSKDHTMIVTYRSASGVPYLTYHSVNTYRKSVASIIASYPNSAYYAYRT</sequence>
<dbReference type="PANTHER" id="PTHR40032:SF1">
    <property type="entry name" value="EXPORTED PROTEIN"/>
    <property type="match status" value="1"/>
</dbReference>
<keyword evidence="1" id="KW-0732">Signal</keyword>
<evidence type="ECO:0000313" key="4">
    <source>
        <dbReference type="Proteomes" id="UP001234880"/>
    </source>
</evidence>
<gene>
    <name evidence="3" type="ORF">JOF35_004320</name>
</gene>
<feature type="domain" description="Putative amidase" evidence="2">
    <location>
        <begin position="226"/>
        <end position="378"/>
    </location>
</feature>
<dbReference type="InterPro" id="IPR024301">
    <property type="entry name" value="Amidase_6"/>
</dbReference>
<dbReference type="Pfam" id="PF12671">
    <property type="entry name" value="Amidase_6"/>
    <property type="match status" value="1"/>
</dbReference>
<proteinExistence type="predicted"/>
<evidence type="ECO:0000313" key="3">
    <source>
        <dbReference type="EMBL" id="MDP9612043.1"/>
    </source>
</evidence>
<evidence type="ECO:0000256" key="1">
    <source>
        <dbReference type="SAM" id="SignalP"/>
    </source>
</evidence>
<dbReference type="PANTHER" id="PTHR40032">
    <property type="entry name" value="EXPORTED PROTEIN-RELATED"/>
    <property type="match status" value="1"/>
</dbReference>
<name>A0ABT9KUC9_9ACTN</name>
<protein>
    <recommendedName>
        <fullName evidence="2">Putative amidase domain-containing protein</fullName>
    </recommendedName>
</protein>
<accession>A0ABT9KUC9</accession>
<evidence type="ECO:0000259" key="2">
    <source>
        <dbReference type="Pfam" id="PF12671"/>
    </source>
</evidence>
<reference evidence="3 4" key="1">
    <citation type="submission" date="2023-07" db="EMBL/GenBank/DDBJ databases">
        <title>Sequencing the genomes of 1000 actinobacteria strains.</title>
        <authorList>
            <person name="Klenk H.-P."/>
        </authorList>
    </citation>
    <scope>NUCLEOTIDE SEQUENCE [LARGE SCALE GENOMIC DNA]</scope>
    <source>
        <strain evidence="3 4">DSM 41600</strain>
    </source>
</reference>
<dbReference type="Proteomes" id="UP001234880">
    <property type="component" value="Unassembled WGS sequence"/>
</dbReference>
<feature type="signal peptide" evidence="1">
    <location>
        <begin position="1"/>
        <end position="27"/>
    </location>
</feature>
<feature type="chain" id="PRO_5046194864" description="Putative amidase domain-containing protein" evidence="1">
    <location>
        <begin position="28"/>
        <end position="381"/>
    </location>
</feature>
<keyword evidence="4" id="KW-1185">Reference proteome</keyword>
<comment type="caution">
    <text evidence="3">The sequence shown here is derived from an EMBL/GenBank/DDBJ whole genome shotgun (WGS) entry which is preliminary data.</text>
</comment>
<dbReference type="EMBL" id="JAURUE010000001">
    <property type="protein sequence ID" value="MDP9612043.1"/>
    <property type="molecule type" value="Genomic_DNA"/>
</dbReference>
<dbReference type="RefSeq" id="WP_307110980.1">
    <property type="nucleotide sequence ID" value="NZ_JAURUE010000001.1"/>
</dbReference>
<organism evidence="3 4">
    <name type="scientific">Streptomyces demainii</name>
    <dbReference type="NCBI Taxonomy" id="588122"/>
    <lineage>
        <taxon>Bacteria</taxon>
        <taxon>Bacillati</taxon>
        <taxon>Actinomycetota</taxon>
        <taxon>Actinomycetes</taxon>
        <taxon>Kitasatosporales</taxon>
        <taxon>Streptomycetaceae</taxon>
        <taxon>Streptomyces</taxon>
    </lineage>
</organism>